<evidence type="ECO:0000313" key="4">
    <source>
        <dbReference type="Proteomes" id="UP000094336"/>
    </source>
</evidence>
<dbReference type="GeneID" id="30144646"/>
<sequence length="842" mass="96280">MDPEIELFEEENIIDIGLQSDLHKGKSPEEYEAADISQDFESLRVHSDISYLNSGSSESLSPKRNLEHLTAEPLDDEFQRNIDERAHQIGNDSFHGTVPKKANLQFQNADCEDLRTEINDWFSITEIRGLNLAGLAAGFKGSFTKSKRCEQEKVVKRLLGLLKETESQLYASQSLLYIAFGCYAELTSEKDQVAQIVVNGRVLLSCGVVNVLSSLLKLLLTDLLGNEQLYYNILTILYFVLVVYNDQRNASQISDDRIRSDLAQQDLFSSVIMLIERWRWNPQHSFRIRNLLLVAWKLALVELGGMEDMKRTKAFLRQNANIADCSSESKVTALDFHVFREDVTAKFPTYNAPVSTLPELFDNPGSLSQLIDKPRPLASNSINIHLPTPEIHISTPAPSPPSTPLALPASKIKRTYQTNQSFPFLYPSDSSDEEGDASEHTFENVPYSIKEAGEIIYKNIRRTVTQKQLWLERNALMRQERGWIDTLDEAEDGFIYSEETIKAFPVFEFQIRSLMRTEELYGRIFPNLSSLVYVIVQVIKSNNVHLNLSPNTLVDTEVKQQLELLRVKELSLKAATGLLLVLGKWFKLSHVLKWTYFSSIIFDNDFYTVVLDLFSEKHPKDEIPPNPIDATQGQHPIVEVLQDSALFDRLLNPAFEVPEYSFFAICIPRKVDQPVLFHITQPATIFSLPAITEFNWRYAYIMTNLFTVMAKVSLSKTQRVIVLCDKKPSDTFRYALRFYNAEIYAPVLKMVKTLVAYNGRKWKSNNMDLISLVYLHSKLGLRDNWLTGKDIEGEIRDAYAQEVALRGLAQYYHMKRYKGKMADLGYEISEFDFFGTDIDVMT</sequence>
<evidence type="ECO:0000259" key="2">
    <source>
        <dbReference type="SMART" id="SM01293"/>
    </source>
</evidence>
<evidence type="ECO:0000259" key="1">
    <source>
        <dbReference type="SMART" id="SM01292"/>
    </source>
</evidence>
<dbReference type="InterPro" id="IPR040185">
    <property type="entry name" value="Far11/STRP"/>
</dbReference>
<accession>A0A1E3QXA9</accession>
<dbReference type="EMBL" id="KV454426">
    <property type="protein sequence ID" value="ODQ82319.1"/>
    <property type="molecule type" value="Genomic_DNA"/>
</dbReference>
<dbReference type="RefSeq" id="XP_018987647.1">
    <property type="nucleotide sequence ID" value="XM_019126792.1"/>
</dbReference>
<dbReference type="PANTHER" id="PTHR13239">
    <property type="entry name" value="PROTEIN REQUIRED FOR HYPHAL ANASTOMOSIS HAM-2"/>
    <property type="match status" value="1"/>
</dbReference>
<dbReference type="GO" id="GO:0005829">
    <property type="term" value="C:cytosol"/>
    <property type="evidence" value="ECO:0007669"/>
    <property type="project" value="TreeGrafter"/>
</dbReference>
<evidence type="ECO:0008006" key="5">
    <source>
        <dbReference type="Google" id="ProtNLM"/>
    </source>
</evidence>
<organism evidence="3 4">
    <name type="scientific">Babjeviella inositovora NRRL Y-12698</name>
    <dbReference type="NCBI Taxonomy" id="984486"/>
    <lineage>
        <taxon>Eukaryota</taxon>
        <taxon>Fungi</taxon>
        <taxon>Dikarya</taxon>
        <taxon>Ascomycota</taxon>
        <taxon>Saccharomycotina</taxon>
        <taxon>Pichiomycetes</taxon>
        <taxon>Serinales incertae sedis</taxon>
        <taxon>Babjeviella</taxon>
    </lineage>
</organism>
<dbReference type="Proteomes" id="UP000094336">
    <property type="component" value="Unassembled WGS sequence"/>
</dbReference>
<dbReference type="GO" id="GO:0007010">
    <property type="term" value="P:cytoskeleton organization"/>
    <property type="evidence" value="ECO:0007669"/>
    <property type="project" value="TreeGrafter"/>
</dbReference>
<protein>
    <recommendedName>
        <fullName evidence="5">Factor arrest protein 11</fullName>
    </recommendedName>
</protein>
<dbReference type="InterPro" id="IPR021819">
    <property type="entry name" value="Far11/STRP_C"/>
</dbReference>
<dbReference type="PANTHER" id="PTHR13239:SF4">
    <property type="entry name" value="AT25231P"/>
    <property type="match status" value="1"/>
</dbReference>
<dbReference type="SMART" id="SM01293">
    <property type="entry name" value="DUF3402"/>
    <property type="match status" value="1"/>
</dbReference>
<evidence type="ECO:0000313" key="3">
    <source>
        <dbReference type="EMBL" id="ODQ82319.1"/>
    </source>
</evidence>
<feature type="domain" description="Far11/STRP N-terminal" evidence="1">
    <location>
        <begin position="101"/>
        <end position="363"/>
    </location>
</feature>
<gene>
    <name evidence="3" type="ORF">BABINDRAFT_10780</name>
</gene>
<dbReference type="STRING" id="984486.A0A1E3QXA9"/>
<dbReference type="Pfam" id="PF07923">
    <property type="entry name" value="N1221"/>
    <property type="match status" value="1"/>
</dbReference>
<reference evidence="4" key="1">
    <citation type="submission" date="2016-05" db="EMBL/GenBank/DDBJ databases">
        <title>Comparative genomics of biotechnologically important yeasts.</title>
        <authorList>
            <consortium name="DOE Joint Genome Institute"/>
            <person name="Riley R."/>
            <person name="Haridas S."/>
            <person name="Wolfe K.H."/>
            <person name="Lopes M.R."/>
            <person name="Hittinger C.T."/>
            <person name="Goker M."/>
            <person name="Salamov A."/>
            <person name="Wisecaver J."/>
            <person name="Long T.M."/>
            <person name="Aerts A.L."/>
            <person name="Barry K."/>
            <person name="Choi C."/>
            <person name="Clum A."/>
            <person name="Coughlan A.Y."/>
            <person name="Deshpande S."/>
            <person name="Douglass A.P."/>
            <person name="Hanson S.J."/>
            <person name="Klenk H.-P."/>
            <person name="Labutti K."/>
            <person name="Lapidus A."/>
            <person name="Lindquist E."/>
            <person name="Lipzen A."/>
            <person name="Meier-Kolthoff J.P."/>
            <person name="Ohm R.A."/>
            <person name="Otillar R.P."/>
            <person name="Pangilinan J."/>
            <person name="Peng Y."/>
            <person name="Rokas A."/>
            <person name="Rosa C.A."/>
            <person name="Scheuner C."/>
            <person name="Sibirny A.A."/>
            <person name="Slot J.C."/>
            <person name="Stielow J.B."/>
            <person name="Sun H."/>
            <person name="Kurtzman C.P."/>
            <person name="Blackwell M."/>
            <person name="Grigoriev I.V."/>
            <person name="Jeffries T.W."/>
        </authorList>
    </citation>
    <scope>NUCLEOTIDE SEQUENCE [LARGE SCALE GENOMIC DNA]</scope>
    <source>
        <strain evidence="4">NRRL Y-12698</strain>
    </source>
</reference>
<dbReference type="AlphaFoldDB" id="A0A1E3QXA9"/>
<dbReference type="InterPro" id="IPR012486">
    <property type="entry name" value="Far11/STRP_N"/>
</dbReference>
<dbReference type="Pfam" id="PF11882">
    <property type="entry name" value="DUF3402"/>
    <property type="match status" value="2"/>
</dbReference>
<dbReference type="OrthoDB" id="18234at2759"/>
<name>A0A1E3QXA9_9ASCO</name>
<feature type="domain" description="Far11/STRP C-terminal" evidence="2">
    <location>
        <begin position="446"/>
        <end position="838"/>
    </location>
</feature>
<dbReference type="SMART" id="SM01292">
    <property type="entry name" value="N1221"/>
    <property type="match status" value="1"/>
</dbReference>
<keyword evidence="4" id="KW-1185">Reference proteome</keyword>
<proteinExistence type="predicted"/>